<reference evidence="1" key="1">
    <citation type="submission" date="2020-11" db="EMBL/GenBank/DDBJ databases">
        <title>Bacterial whole genome sequence for Panacibacter sp. DH6.</title>
        <authorList>
            <person name="Le V."/>
            <person name="Ko S."/>
            <person name="Ahn C.-Y."/>
            <person name="Oh H.-M."/>
        </authorList>
    </citation>
    <scope>NUCLEOTIDE SEQUENCE</scope>
    <source>
        <strain evidence="1">DH6</strain>
    </source>
</reference>
<proteinExistence type="predicted"/>
<dbReference type="AlphaFoldDB" id="A0A931GZG5"/>
<dbReference type="RefSeq" id="WP_196992237.1">
    <property type="nucleotide sequence ID" value="NZ_JADWYR010000002.1"/>
</dbReference>
<organism evidence="1 2">
    <name type="scientific">Panacibacter microcysteis</name>
    <dbReference type="NCBI Taxonomy" id="2793269"/>
    <lineage>
        <taxon>Bacteria</taxon>
        <taxon>Pseudomonadati</taxon>
        <taxon>Bacteroidota</taxon>
        <taxon>Chitinophagia</taxon>
        <taxon>Chitinophagales</taxon>
        <taxon>Chitinophagaceae</taxon>
        <taxon>Panacibacter</taxon>
    </lineage>
</organism>
<dbReference type="Proteomes" id="UP000628448">
    <property type="component" value="Unassembled WGS sequence"/>
</dbReference>
<protein>
    <submittedName>
        <fullName evidence="1">Uncharacterized protein</fullName>
    </submittedName>
</protein>
<accession>A0A931GZG5</accession>
<sequence length="72" mass="8210">MKRETINVRYFHPINVTAITHRADATTTAEATVAQKLNQGERKKSAVYLFFPDFLVLLRQGKRTGNNFIETA</sequence>
<evidence type="ECO:0000313" key="2">
    <source>
        <dbReference type="Proteomes" id="UP000628448"/>
    </source>
</evidence>
<dbReference type="EMBL" id="JADWYR010000002">
    <property type="protein sequence ID" value="MBG9378193.1"/>
    <property type="molecule type" value="Genomic_DNA"/>
</dbReference>
<gene>
    <name evidence="1" type="ORF">I5907_18285</name>
</gene>
<name>A0A931GZG5_9BACT</name>
<comment type="caution">
    <text evidence="1">The sequence shown here is derived from an EMBL/GenBank/DDBJ whole genome shotgun (WGS) entry which is preliminary data.</text>
</comment>
<evidence type="ECO:0000313" key="1">
    <source>
        <dbReference type="EMBL" id="MBG9378193.1"/>
    </source>
</evidence>
<keyword evidence="2" id="KW-1185">Reference proteome</keyword>